<dbReference type="Gene3D" id="3.30.200.20">
    <property type="entry name" value="Phosphorylase Kinase, domain 1"/>
    <property type="match status" value="1"/>
</dbReference>
<evidence type="ECO:0000313" key="2">
    <source>
        <dbReference type="EMBL" id="PKY52600.1"/>
    </source>
</evidence>
<dbReference type="GO" id="GO:0004672">
    <property type="term" value="F:protein kinase activity"/>
    <property type="evidence" value="ECO:0007669"/>
    <property type="project" value="InterPro"/>
</dbReference>
<dbReference type="SUPFAM" id="SSF56112">
    <property type="entry name" value="Protein kinase-like (PK-like)"/>
    <property type="match status" value="1"/>
</dbReference>
<reference evidence="2 3" key="1">
    <citation type="submission" date="2015-10" db="EMBL/GenBank/DDBJ databases">
        <title>Genome analyses suggest a sexual origin of heterokaryosis in a supposedly ancient asexual fungus.</title>
        <authorList>
            <person name="Ropars J."/>
            <person name="Sedzielewska K."/>
            <person name="Noel J."/>
            <person name="Charron P."/>
            <person name="Farinelli L."/>
            <person name="Marton T."/>
            <person name="Kruger M."/>
            <person name="Pelin A."/>
            <person name="Brachmann A."/>
            <person name="Corradi N."/>
        </authorList>
    </citation>
    <scope>NUCLEOTIDE SEQUENCE [LARGE SCALE GENOMIC DNA]</scope>
    <source>
        <strain evidence="2 3">A4</strain>
    </source>
</reference>
<dbReference type="InterPro" id="IPR049229">
    <property type="entry name" value="DUF6826"/>
</dbReference>
<dbReference type="PANTHER" id="PTHR44167:SF24">
    <property type="entry name" value="SERINE_THREONINE-PROTEIN KINASE CHK2"/>
    <property type="match status" value="1"/>
</dbReference>
<keyword evidence="2" id="KW-0808">Transferase</keyword>
<dbReference type="Pfam" id="PF00069">
    <property type="entry name" value="Pkinase"/>
    <property type="match status" value="1"/>
</dbReference>
<proteinExistence type="predicted"/>
<dbReference type="VEuPathDB" id="FungiDB:RhiirA1_470417"/>
<dbReference type="PANTHER" id="PTHR44167">
    <property type="entry name" value="OVARIAN-SPECIFIC SERINE/THREONINE-PROTEIN KINASE LOK-RELATED"/>
    <property type="match status" value="1"/>
</dbReference>
<evidence type="ECO:0000313" key="3">
    <source>
        <dbReference type="Proteomes" id="UP000234323"/>
    </source>
</evidence>
<dbReference type="VEuPathDB" id="FungiDB:RhiirFUN_021849"/>
<dbReference type="InterPro" id="IPR011009">
    <property type="entry name" value="Kinase-like_dom_sf"/>
</dbReference>
<gene>
    <name evidence="2" type="ORF">RhiirA4_470336</name>
</gene>
<dbReference type="InterPro" id="IPR000719">
    <property type="entry name" value="Prot_kinase_dom"/>
</dbReference>
<dbReference type="Pfam" id="PF20713">
    <property type="entry name" value="DUF6826"/>
    <property type="match status" value="1"/>
</dbReference>
<comment type="caution">
    <text evidence="2">The sequence shown here is derived from an EMBL/GenBank/DDBJ whole genome shotgun (WGS) entry which is preliminary data.</text>
</comment>
<dbReference type="PROSITE" id="PS50011">
    <property type="entry name" value="PROTEIN_KINASE_DOM"/>
    <property type="match status" value="1"/>
</dbReference>
<keyword evidence="3" id="KW-1185">Reference proteome</keyword>
<sequence>MASAHKEIGITYDDLLAYIVDNPNKVTEIEETLGYEQSIAGNFPDVASPQKEIEDLSLRAESGFKKVHHLVEISSLSSGFVPETELGKEVIDNGTEITFPLNITQSIKGRALGRFSETPGRDASEKEIQDYFMSECYELENYEPIKKKLKLIVKDTRRSLVLGTRKPDFVFIQKNTNVDYLNIMAVGEVKKQSGENFSNAQIGQAISFGEELLQLQPRRSSVLVLLTNCIIINIYRVTRVDFDQQTRYKYEFVPPQPLLYNSNRSENGWKYLVTIMESSPQDLGWVEPSLKFGSNTVILTRPISMGRTSVVYEGKHNGKSVAVKMAKRTNYYSYFDRERRVLENLSSLESPHIPKILFYNDDTLVMTPFGEKINNLRKKDVRDIITTLQNVHSLGIIHRDLRKFNFLRNLNDLNSNILIVDWGYSTNNSESTLPFAGALECMPDYVLQSLINEEEITYEPQVDLICFVRSFYLMLHKPSLTFGKDDDIKQRASVLLNFWKDCRRSDIWDNVYNTIEASDYEQLIQQLEELF</sequence>
<name>A0A2I1H140_9GLOM</name>
<dbReference type="Proteomes" id="UP000234323">
    <property type="component" value="Unassembled WGS sequence"/>
</dbReference>
<dbReference type="OrthoDB" id="5979581at2759"/>
<organism evidence="2 3">
    <name type="scientific">Rhizophagus irregularis</name>
    <dbReference type="NCBI Taxonomy" id="588596"/>
    <lineage>
        <taxon>Eukaryota</taxon>
        <taxon>Fungi</taxon>
        <taxon>Fungi incertae sedis</taxon>
        <taxon>Mucoromycota</taxon>
        <taxon>Glomeromycotina</taxon>
        <taxon>Glomeromycetes</taxon>
        <taxon>Glomerales</taxon>
        <taxon>Glomeraceae</taxon>
        <taxon>Rhizophagus</taxon>
    </lineage>
</organism>
<dbReference type="Gene3D" id="1.10.510.10">
    <property type="entry name" value="Transferase(Phosphotransferase) domain 1"/>
    <property type="match status" value="1"/>
</dbReference>
<dbReference type="SMART" id="SM00220">
    <property type="entry name" value="S_TKc"/>
    <property type="match status" value="1"/>
</dbReference>
<dbReference type="EMBL" id="LLXI01001235">
    <property type="protein sequence ID" value="PKY52600.1"/>
    <property type="molecule type" value="Genomic_DNA"/>
</dbReference>
<dbReference type="VEuPathDB" id="FungiDB:FUN_010025"/>
<feature type="domain" description="Protein kinase" evidence="1">
    <location>
        <begin position="297"/>
        <end position="531"/>
    </location>
</feature>
<evidence type="ECO:0000259" key="1">
    <source>
        <dbReference type="PROSITE" id="PS50011"/>
    </source>
</evidence>
<accession>A0A2I1H140</accession>
<protein>
    <submittedName>
        <fullName evidence="2">Kinase-like protein</fullName>
    </submittedName>
</protein>
<keyword evidence="2" id="KW-0418">Kinase</keyword>
<dbReference type="AlphaFoldDB" id="A0A2I1H140"/>
<dbReference type="GO" id="GO:0005524">
    <property type="term" value="F:ATP binding"/>
    <property type="evidence" value="ECO:0007669"/>
    <property type="project" value="InterPro"/>
</dbReference>